<sequence>MKKTICIIGGGPAGMMAAISSKTANPDNEIHLLEKNPLLGRKLRATGGNRCNVTNNCSREELVAQIPGNGRFLYSVFDQFSNQDIIQFFESHGCPLKEEDHGRMFPTTDRSQTIIETLKKTIDDLGVHTHLETTVHQIDWKNKRIVGDKQVFPFDTLILTTGGVCAQHTGSTGDGLKFAKTLGHTITELFPTEVPLVASENFIHDGSLQGISLSDISLTLWSDKHKKVKTIRYDLVFTHFGISGPAPLRLSSFVRKQLIKQQAPVLVTIDCIPDISLDTIMANRKDFNEKQPATWIKQYVPSRLAALLVSLADLSADQKVGQLSPAQLDRLLQLLKAFPLTIRGTQGMERAFVTGGGISIKEVQPKTMESKLVPELYFAGEVLDIYGFTGGFNITAALATGYVAGLHSNKKA</sequence>
<dbReference type="Pfam" id="PF22780">
    <property type="entry name" value="HI0933_like_1st"/>
    <property type="match status" value="1"/>
</dbReference>
<reference evidence="6 7" key="1">
    <citation type="submission" date="2019-05" db="EMBL/GenBank/DDBJ databases">
        <title>Culicoidintestinum kansasii gen. nov., sp. nov. from the gastrointestinal tract of the biting midge, Culicoides sonorensis.</title>
        <authorList>
            <person name="Neupane S."/>
            <person name="Ghosh A."/>
            <person name="Gunther S."/>
            <person name="Martin K."/>
            <person name="Zurek L."/>
        </authorList>
    </citation>
    <scope>NUCLEOTIDE SEQUENCE [LARGE SCALE GENOMIC DNA]</scope>
    <source>
        <strain evidence="6 7">CS-1</strain>
    </source>
</reference>
<dbReference type="InParanoid" id="A0A5R8QF46"/>
<evidence type="ECO:0000313" key="7">
    <source>
        <dbReference type="Proteomes" id="UP000306912"/>
    </source>
</evidence>
<dbReference type="PANTHER" id="PTHR42887">
    <property type="entry name" value="OS12G0638800 PROTEIN"/>
    <property type="match status" value="1"/>
</dbReference>
<keyword evidence="7" id="KW-1185">Reference proteome</keyword>
<keyword evidence="2" id="KW-0285">Flavoprotein</keyword>
<feature type="domain" description="RsdA/BaiN/AoA(So)-like Rossmann fold-like" evidence="4">
    <location>
        <begin position="4"/>
        <end position="405"/>
    </location>
</feature>
<dbReference type="Pfam" id="PF03486">
    <property type="entry name" value="HI0933_like"/>
    <property type="match status" value="1"/>
</dbReference>
<evidence type="ECO:0000259" key="5">
    <source>
        <dbReference type="Pfam" id="PF22780"/>
    </source>
</evidence>
<gene>
    <name evidence="6" type="ORF">FEZ08_03325</name>
</gene>
<dbReference type="Gene3D" id="1.10.8.260">
    <property type="entry name" value="HI0933 insert domain-like"/>
    <property type="match status" value="1"/>
</dbReference>
<evidence type="ECO:0000256" key="1">
    <source>
        <dbReference type="ARBA" id="ARBA00001974"/>
    </source>
</evidence>
<keyword evidence="3" id="KW-0274">FAD</keyword>
<comment type="caution">
    <text evidence="6">The sequence shown here is derived from an EMBL/GenBank/DDBJ whole genome shotgun (WGS) entry which is preliminary data.</text>
</comment>
<evidence type="ECO:0000313" key="6">
    <source>
        <dbReference type="EMBL" id="TLG76659.1"/>
    </source>
</evidence>
<dbReference type="InterPro" id="IPR036188">
    <property type="entry name" value="FAD/NAD-bd_sf"/>
</dbReference>
<dbReference type="Gene3D" id="3.50.50.60">
    <property type="entry name" value="FAD/NAD(P)-binding domain"/>
    <property type="match status" value="1"/>
</dbReference>
<name>A0A5R8QF46_9FIRM</name>
<accession>A0A5R8QF46</accession>
<protein>
    <submittedName>
        <fullName evidence="6">NAD(P)/FAD-dependent oxidoreductase</fullName>
    </submittedName>
</protein>
<comment type="cofactor">
    <cofactor evidence="1">
        <name>FAD</name>
        <dbReference type="ChEBI" id="CHEBI:57692"/>
    </cofactor>
</comment>
<dbReference type="RefSeq" id="WP_138190296.1">
    <property type="nucleotide sequence ID" value="NZ_VBWP01000002.1"/>
</dbReference>
<dbReference type="SUPFAM" id="SSF51905">
    <property type="entry name" value="FAD/NAD(P)-binding domain"/>
    <property type="match status" value="1"/>
</dbReference>
<organism evidence="6 7">
    <name type="scientific">Culicoidibacter larvae</name>
    <dbReference type="NCBI Taxonomy" id="2579976"/>
    <lineage>
        <taxon>Bacteria</taxon>
        <taxon>Bacillati</taxon>
        <taxon>Bacillota</taxon>
        <taxon>Culicoidibacteria</taxon>
        <taxon>Culicoidibacterales</taxon>
        <taxon>Culicoidibacteraceae</taxon>
        <taxon>Culicoidibacter</taxon>
    </lineage>
</organism>
<dbReference type="SUPFAM" id="SSF160996">
    <property type="entry name" value="HI0933 insert domain-like"/>
    <property type="match status" value="1"/>
</dbReference>
<dbReference type="PANTHER" id="PTHR42887:SF2">
    <property type="entry name" value="OS12G0638800 PROTEIN"/>
    <property type="match status" value="1"/>
</dbReference>
<proteinExistence type="predicted"/>
<evidence type="ECO:0000256" key="3">
    <source>
        <dbReference type="ARBA" id="ARBA00022827"/>
    </source>
</evidence>
<dbReference type="OrthoDB" id="9773233at2"/>
<dbReference type="InterPro" id="IPR023166">
    <property type="entry name" value="BaiN-like_dom_sf"/>
</dbReference>
<dbReference type="InterPro" id="IPR055178">
    <property type="entry name" value="RsdA/BaiN/AoA(So)-like_dom"/>
</dbReference>
<dbReference type="NCBIfam" id="TIGR00275">
    <property type="entry name" value="aminoacetone oxidase family FAD-binding enzyme"/>
    <property type="match status" value="1"/>
</dbReference>
<evidence type="ECO:0000259" key="4">
    <source>
        <dbReference type="Pfam" id="PF03486"/>
    </source>
</evidence>
<dbReference type="EMBL" id="VBWP01000002">
    <property type="protein sequence ID" value="TLG76659.1"/>
    <property type="molecule type" value="Genomic_DNA"/>
</dbReference>
<dbReference type="InterPro" id="IPR004792">
    <property type="entry name" value="BaiN-like"/>
</dbReference>
<dbReference type="Proteomes" id="UP000306912">
    <property type="component" value="Unassembled WGS sequence"/>
</dbReference>
<dbReference type="Gene3D" id="2.40.30.10">
    <property type="entry name" value="Translation factors"/>
    <property type="match status" value="1"/>
</dbReference>
<feature type="domain" description="RsdA/BaiN/AoA(So)-like insert" evidence="5">
    <location>
        <begin position="191"/>
        <end position="353"/>
    </location>
</feature>
<dbReference type="AlphaFoldDB" id="A0A5R8QF46"/>
<dbReference type="InterPro" id="IPR057661">
    <property type="entry name" value="RsdA/BaiN/AoA(So)_Rossmann"/>
</dbReference>
<dbReference type="FunCoup" id="A0A5R8QF46">
    <property type="interactions" value="211"/>
</dbReference>
<evidence type="ECO:0000256" key="2">
    <source>
        <dbReference type="ARBA" id="ARBA00022630"/>
    </source>
</evidence>